<evidence type="ECO:0000313" key="3">
    <source>
        <dbReference type="Proteomes" id="UP000005237"/>
    </source>
</evidence>
<evidence type="ECO:0000313" key="2">
    <source>
        <dbReference type="EnsemblMetazoa" id="CJA08250.1"/>
    </source>
</evidence>
<keyword evidence="3" id="KW-1185">Reference proteome</keyword>
<feature type="transmembrane region" description="Helical" evidence="1">
    <location>
        <begin position="6"/>
        <end position="24"/>
    </location>
</feature>
<sequence>FYSVAVLFRAVLFHIQFYSIAVLLRASSIP</sequence>
<keyword evidence="1" id="KW-0472">Membrane</keyword>
<protein>
    <submittedName>
        <fullName evidence="2">Uncharacterized protein</fullName>
    </submittedName>
</protein>
<reference evidence="2" key="2">
    <citation type="submission" date="2022-06" db="UniProtKB">
        <authorList>
            <consortium name="EnsemblMetazoa"/>
        </authorList>
    </citation>
    <scope>IDENTIFICATION</scope>
    <source>
        <strain evidence="2">DF5081</strain>
    </source>
</reference>
<proteinExistence type="predicted"/>
<keyword evidence="1" id="KW-0812">Transmembrane</keyword>
<keyword evidence="1" id="KW-1133">Transmembrane helix</keyword>
<evidence type="ECO:0000256" key="1">
    <source>
        <dbReference type="SAM" id="Phobius"/>
    </source>
</evidence>
<dbReference type="Proteomes" id="UP000005237">
    <property type="component" value="Unassembled WGS sequence"/>
</dbReference>
<reference evidence="3" key="1">
    <citation type="submission" date="2010-08" db="EMBL/GenBank/DDBJ databases">
        <authorList>
            <consortium name="Caenorhabditis japonica Sequencing Consortium"/>
            <person name="Wilson R.K."/>
        </authorList>
    </citation>
    <scope>NUCLEOTIDE SEQUENCE [LARGE SCALE GENOMIC DNA]</scope>
    <source>
        <strain evidence="3">DF5081</strain>
    </source>
</reference>
<accession>A0A8R1DPT6</accession>
<dbReference type="EnsemblMetazoa" id="CJA08250.1">
    <property type="protein sequence ID" value="CJA08250.1"/>
    <property type="gene ID" value="WBGene00127454"/>
</dbReference>
<dbReference type="AlphaFoldDB" id="A0A8R1DPT6"/>
<organism evidence="2 3">
    <name type="scientific">Caenorhabditis japonica</name>
    <dbReference type="NCBI Taxonomy" id="281687"/>
    <lineage>
        <taxon>Eukaryota</taxon>
        <taxon>Metazoa</taxon>
        <taxon>Ecdysozoa</taxon>
        <taxon>Nematoda</taxon>
        <taxon>Chromadorea</taxon>
        <taxon>Rhabditida</taxon>
        <taxon>Rhabditina</taxon>
        <taxon>Rhabditomorpha</taxon>
        <taxon>Rhabditoidea</taxon>
        <taxon>Rhabditidae</taxon>
        <taxon>Peloderinae</taxon>
        <taxon>Caenorhabditis</taxon>
    </lineage>
</organism>
<name>A0A8R1DPT6_CAEJA</name>